<proteinExistence type="predicted"/>
<organism evidence="1 2">
    <name type="scientific">Hyalomma asiaticum</name>
    <name type="common">Tick</name>
    <dbReference type="NCBI Taxonomy" id="266040"/>
    <lineage>
        <taxon>Eukaryota</taxon>
        <taxon>Metazoa</taxon>
        <taxon>Ecdysozoa</taxon>
        <taxon>Arthropoda</taxon>
        <taxon>Chelicerata</taxon>
        <taxon>Arachnida</taxon>
        <taxon>Acari</taxon>
        <taxon>Parasitiformes</taxon>
        <taxon>Ixodida</taxon>
        <taxon>Ixodoidea</taxon>
        <taxon>Ixodidae</taxon>
        <taxon>Hyalomminae</taxon>
        <taxon>Hyalomma</taxon>
    </lineage>
</organism>
<sequence length="116" mass="12585">MGDRPRRRSNLVSLPSAFPSLVSRLSEQLIHAGQDFRSAAAAAASFHLLQNRGGRPTAADKHFRHTCAPNNQIGGPVRERRTRIARAAAALLAVVCSSWGLLSNRRTLPDLSFIAC</sequence>
<dbReference type="Proteomes" id="UP000821845">
    <property type="component" value="Chromosome 3"/>
</dbReference>
<keyword evidence="2" id="KW-1185">Reference proteome</keyword>
<evidence type="ECO:0000313" key="1">
    <source>
        <dbReference type="EMBL" id="KAH6936290.1"/>
    </source>
</evidence>
<gene>
    <name evidence="1" type="ORF">HPB50_015220</name>
</gene>
<accession>A0ACB7SNV4</accession>
<comment type="caution">
    <text evidence="1">The sequence shown here is derived from an EMBL/GenBank/DDBJ whole genome shotgun (WGS) entry which is preliminary data.</text>
</comment>
<name>A0ACB7SNV4_HYAAI</name>
<dbReference type="EMBL" id="CM023483">
    <property type="protein sequence ID" value="KAH6936290.1"/>
    <property type="molecule type" value="Genomic_DNA"/>
</dbReference>
<protein>
    <submittedName>
        <fullName evidence="1">Uncharacterized protein</fullName>
    </submittedName>
</protein>
<reference evidence="1" key="1">
    <citation type="submission" date="2020-05" db="EMBL/GenBank/DDBJ databases">
        <title>Large-scale comparative analyses of tick genomes elucidate their genetic diversity and vector capacities.</title>
        <authorList>
            <person name="Jia N."/>
            <person name="Wang J."/>
            <person name="Shi W."/>
            <person name="Du L."/>
            <person name="Sun Y."/>
            <person name="Zhan W."/>
            <person name="Jiang J."/>
            <person name="Wang Q."/>
            <person name="Zhang B."/>
            <person name="Ji P."/>
            <person name="Sakyi L.B."/>
            <person name="Cui X."/>
            <person name="Yuan T."/>
            <person name="Jiang B."/>
            <person name="Yang W."/>
            <person name="Lam T.T.-Y."/>
            <person name="Chang Q."/>
            <person name="Ding S."/>
            <person name="Wang X."/>
            <person name="Zhu J."/>
            <person name="Ruan X."/>
            <person name="Zhao L."/>
            <person name="Wei J."/>
            <person name="Que T."/>
            <person name="Du C."/>
            <person name="Cheng J."/>
            <person name="Dai P."/>
            <person name="Han X."/>
            <person name="Huang E."/>
            <person name="Gao Y."/>
            <person name="Liu J."/>
            <person name="Shao H."/>
            <person name="Ye R."/>
            <person name="Li L."/>
            <person name="Wei W."/>
            <person name="Wang X."/>
            <person name="Wang C."/>
            <person name="Yang T."/>
            <person name="Huo Q."/>
            <person name="Li W."/>
            <person name="Guo W."/>
            <person name="Chen H."/>
            <person name="Zhou L."/>
            <person name="Ni X."/>
            <person name="Tian J."/>
            <person name="Zhou Y."/>
            <person name="Sheng Y."/>
            <person name="Liu T."/>
            <person name="Pan Y."/>
            <person name="Xia L."/>
            <person name="Li J."/>
            <person name="Zhao F."/>
            <person name="Cao W."/>
        </authorList>
    </citation>
    <scope>NUCLEOTIDE SEQUENCE</scope>
    <source>
        <strain evidence="1">Hyas-2018</strain>
    </source>
</reference>
<evidence type="ECO:0000313" key="2">
    <source>
        <dbReference type="Proteomes" id="UP000821845"/>
    </source>
</evidence>